<feature type="region of interest" description="Disordered" evidence="1">
    <location>
        <begin position="367"/>
        <end position="462"/>
    </location>
</feature>
<sequence length="542" mass="60702">MIESSNKKEGWPECFQDLGSWCPLPQDELHTPKVNLQDEFNFSNDDGYVNEWDQLSSPVDLQCDPWVNDSQLGLSSYQTGIGDLNNSVIQEGIPLGTIQKTTNILGSGGKLLTVTSDRCRSPLKSKGNVLLSQGIVKSVSEDSTLLNMAATLEHKSKDSIVIANNCYLLPVTVPEFDSAKLNSSSLSTSYLTTTTPLQLSLTQASLPPTKKVSIVKGNTLKSALTNQTNLLENLQVKEEEQGIDKCFKLPPVAIEGGNNDVEPVQAQRRLKPQLKLNIAAANNASKFTTTLSTPEVLRPLVDEDTKEFNLLQYVCNDGEYSGLIQEDEEENRPVEEQAHRDHDYTSDPYSIADVKSDLIIKCEPGSPASTSCTIKKSTNTKRGRPKRKRQRDDSSDYVVSDSDESLSEEEEDDSQQEWSPAKIKRKKRKSSTNSNNKNKLTTGGRKSISRRTSTSSNNNNININNLLDIEEPTHDKYRALRERNNEASRRSRMNRKQRDVEMLQQADELHKKNVYLKARADKMESLVKYMRAEIMKALTKPK</sequence>
<dbReference type="InterPro" id="IPR004827">
    <property type="entry name" value="bZIP"/>
</dbReference>
<dbReference type="SUPFAM" id="SSF57959">
    <property type="entry name" value="Leucine zipper domain"/>
    <property type="match status" value="1"/>
</dbReference>
<organism evidence="3 4">
    <name type="scientific">Rhynocoris fuscipes</name>
    <dbReference type="NCBI Taxonomy" id="488301"/>
    <lineage>
        <taxon>Eukaryota</taxon>
        <taxon>Metazoa</taxon>
        <taxon>Ecdysozoa</taxon>
        <taxon>Arthropoda</taxon>
        <taxon>Hexapoda</taxon>
        <taxon>Insecta</taxon>
        <taxon>Pterygota</taxon>
        <taxon>Neoptera</taxon>
        <taxon>Paraneoptera</taxon>
        <taxon>Hemiptera</taxon>
        <taxon>Heteroptera</taxon>
        <taxon>Panheteroptera</taxon>
        <taxon>Cimicomorpha</taxon>
        <taxon>Reduviidae</taxon>
        <taxon>Harpactorinae</taxon>
        <taxon>Harpactorini</taxon>
        <taxon>Rhynocoris</taxon>
    </lineage>
</organism>
<feature type="region of interest" description="Disordered" evidence="1">
    <location>
        <begin position="327"/>
        <end position="349"/>
    </location>
</feature>
<evidence type="ECO:0000313" key="4">
    <source>
        <dbReference type="Proteomes" id="UP001461498"/>
    </source>
</evidence>
<dbReference type="Proteomes" id="UP001461498">
    <property type="component" value="Unassembled WGS sequence"/>
</dbReference>
<dbReference type="Gene3D" id="1.20.5.170">
    <property type="match status" value="1"/>
</dbReference>
<dbReference type="GO" id="GO:0003700">
    <property type="term" value="F:DNA-binding transcription factor activity"/>
    <property type="evidence" value="ECO:0007669"/>
    <property type="project" value="InterPro"/>
</dbReference>
<feature type="compositionally biased region" description="Acidic residues" evidence="1">
    <location>
        <begin position="401"/>
        <end position="415"/>
    </location>
</feature>
<dbReference type="SMART" id="SM00338">
    <property type="entry name" value="BRLZ"/>
    <property type="match status" value="1"/>
</dbReference>
<accession>A0AAW1DNA9</accession>
<dbReference type="Pfam" id="PF07716">
    <property type="entry name" value="bZIP_2"/>
    <property type="match status" value="1"/>
</dbReference>
<proteinExistence type="predicted"/>
<feature type="compositionally biased region" description="Basic residues" evidence="1">
    <location>
        <begin position="378"/>
        <end position="389"/>
    </location>
</feature>
<gene>
    <name evidence="3" type="ORF">O3M35_000639</name>
</gene>
<feature type="compositionally biased region" description="Low complexity" evidence="1">
    <location>
        <begin position="450"/>
        <end position="462"/>
    </location>
</feature>
<dbReference type="PROSITE" id="PS50217">
    <property type="entry name" value="BZIP"/>
    <property type="match status" value="1"/>
</dbReference>
<dbReference type="AlphaFoldDB" id="A0AAW1DNA9"/>
<name>A0AAW1DNA9_9HEMI</name>
<keyword evidence="4" id="KW-1185">Reference proteome</keyword>
<feature type="compositionally biased region" description="Basic and acidic residues" evidence="1">
    <location>
        <begin position="331"/>
        <end position="345"/>
    </location>
</feature>
<feature type="domain" description="BZIP" evidence="2">
    <location>
        <begin position="474"/>
        <end position="537"/>
    </location>
</feature>
<protein>
    <recommendedName>
        <fullName evidence="2">BZIP domain-containing protein</fullName>
    </recommendedName>
</protein>
<evidence type="ECO:0000256" key="1">
    <source>
        <dbReference type="SAM" id="MobiDB-lite"/>
    </source>
</evidence>
<dbReference type="InterPro" id="IPR046347">
    <property type="entry name" value="bZIP_sf"/>
</dbReference>
<feature type="compositionally biased region" description="Polar residues" evidence="1">
    <location>
        <begin position="367"/>
        <end position="377"/>
    </location>
</feature>
<comment type="caution">
    <text evidence="3">The sequence shown here is derived from an EMBL/GenBank/DDBJ whole genome shotgun (WGS) entry which is preliminary data.</text>
</comment>
<dbReference type="EMBL" id="JAPXFL010000001">
    <property type="protein sequence ID" value="KAK9512156.1"/>
    <property type="molecule type" value="Genomic_DNA"/>
</dbReference>
<reference evidence="3 4" key="1">
    <citation type="submission" date="2022-12" db="EMBL/GenBank/DDBJ databases">
        <title>Chromosome-level genome assembly of true bugs.</title>
        <authorList>
            <person name="Ma L."/>
            <person name="Li H."/>
        </authorList>
    </citation>
    <scope>NUCLEOTIDE SEQUENCE [LARGE SCALE GENOMIC DNA]</scope>
    <source>
        <strain evidence="3">Lab_2022b</strain>
    </source>
</reference>
<evidence type="ECO:0000313" key="3">
    <source>
        <dbReference type="EMBL" id="KAK9512156.1"/>
    </source>
</evidence>
<dbReference type="CDD" id="cd14813">
    <property type="entry name" value="bZIP_BmCbz-like"/>
    <property type="match status" value="1"/>
</dbReference>
<dbReference type="GO" id="GO:0005634">
    <property type="term" value="C:nucleus"/>
    <property type="evidence" value="ECO:0007669"/>
    <property type="project" value="UniProtKB-ARBA"/>
</dbReference>
<dbReference type="EMBL" id="JAPXFL010000001">
    <property type="protein sequence ID" value="KAK9512155.1"/>
    <property type="molecule type" value="Genomic_DNA"/>
</dbReference>
<evidence type="ECO:0000259" key="2">
    <source>
        <dbReference type="PROSITE" id="PS50217"/>
    </source>
</evidence>